<evidence type="ECO:0000313" key="2">
    <source>
        <dbReference type="EMBL" id="KZN85875.1"/>
    </source>
</evidence>
<keyword evidence="1" id="KW-0812">Transmembrane</keyword>
<accession>A0A167RE38</accession>
<evidence type="ECO:0000256" key="1">
    <source>
        <dbReference type="SAM" id="Phobius"/>
    </source>
</evidence>
<keyword evidence="1" id="KW-1133">Transmembrane helix</keyword>
<name>A0A167RE38_PENCH</name>
<organism evidence="2">
    <name type="scientific">Penicillium chrysogenum</name>
    <name type="common">Penicillium notatum</name>
    <dbReference type="NCBI Taxonomy" id="5076"/>
    <lineage>
        <taxon>Eukaryota</taxon>
        <taxon>Fungi</taxon>
        <taxon>Dikarya</taxon>
        <taxon>Ascomycota</taxon>
        <taxon>Pezizomycotina</taxon>
        <taxon>Eurotiomycetes</taxon>
        <taxon>Eurotiomycetidae</taxon>
        <taxon>Eurotiales</taxon>
        <taxon>Aspergillaceae</taxon>
        <taxon>Penicillium</taxon>
        <taxon>Penicillium chrysogenum species complex</taxon>
    </lineage>
</organism>
<keyword evidence="1" id="KW-0472">Membrane</keyword>
<feature type="transmembrane region" description="Helical" evidence="1">
    <location>
        <begin position="12"/>
        <end position="38"/>
    </location>
</feature>
<gene>
    <name evidence="2" type="ORF">EN45_100710</name>
</gene>
<dbReference type="EMBL" id="CM002800">
    <property type="protein sequence ID" value="KZN85875.1"/>
    <property type="molecule type" value="Genomic_DNA"/>
</dbReference>
<reference evidence="2" key="1">
    <citation type="journal article" date="2014" name="Genome Announc.">
        <title>Complete sequencing and chromosome-scale genome assembly of the industrial progenitor strain P2niaD18 from the penicillin producer Penicillium chrysogenum.</title>
        <authorList>
            <person name="Specht T."/>
            <person name="Dahlmann T.A."/>
            <person name="Zadra I."/>
            <person name="Kurnsteiner H."/>
            <person name="Kuck U."/>
        </authorList>
    </citation>
    <scope>NUCLEOTIDE SEQUENCE [LARGE SCALE GENOMIC DNA]</scope>
    <source>
        <strain evidence="2">P2niaD18</strain>
    </source>
</reference>
<protein>
    <submittedName>
        <fullName evidence="2">Uncharacterized protein</fullName>
    </submittedName>
</protein>
<proteinExistence type="predicted"/>
<dbReference type="Proteomes" id="UP000076449">
    <property type="component" value="Chromosome III"/>
</dbReference>
<dbReference type="AlphaFoldDB" id="A0A167RE38"/>
<sequence>MATNSTQNETPAWVAPVAAGGYGLIGLIVVVVFLFCAIRYVQPALFCRIGILGRPEPQPAGTDDNEAAGDRITRPVLPVFVEPCDTAAAEGRLEDVDCNGLVVRWVPVPRGHRLAKKTKKANALAEVVGALKGKN</sequence>